<proteinExistence type="inferred from homology"/>
<dbReference type="SUPFAM" id="SSF55826">
    <property type="entry name" value="YbaK/ProRS associated domain"/>
    <property type="match status" value="1"/>
</dbReference>
<evidence type="ECO:0000256" key="4">
    <source>
        <dbReference type="PIRNR" id="PIRNR006181"/>
    </source>
</evidence>
<dbReference type="InterPro" id="IPR007214">
    <property type="entry name" value="YbaK/aa-tRNA-synth-assoc-dom"/>
</dbReference>
<dbReference type="Gene3D" id="3.90.960.10">
    <property type="entry name" value="YbaK/aminoacyl-tRNA synthetase-associated domain"/>
    <property type="match status" value="1"/>
</dbReference>
<dbReference type="PANTHER" id="PTHR30411:SF0">
    <property type="entry name" value="CYS-TRNA(PRO)_CYS-TRNA(CYS) DEACYLASE YBAK"/>
    <property type="match status" value="1"/>
</dbReference>
<evidence type="ECO:0000256" key="3">
    <source>
        <dbReference type="ARBA" id="ARBA00023239"/>
    </source>
</evidence>
<name>A0A1A2V8B5_MYCSC</name>
<dbReference type="Pfam" id="PF04073">
    <property type="entry name" value="tRNA_edit"/>
    <property type="match status" value="1"/>
</dbReference>
<reference evidence="6 7" key="1">
    <citation type="submission" date="2016-06" db="EMBL/GenBank/DDBJ databases">
        <authorList>
            <person name="Kjaerup R.B."/>
            <person name="Dalgaard T.S."/>
            <person name="Juul-Madsen H.R."/>
        </authorList>
    </citation>
    <scope>NUCLEOTIDE SEQUENCE [LARGE SCALE GENOMIC DNA]</scope>
    <source>
        <strain evidence="6 7">E2838</strain>
    </source>
</reference>
<organism evidence="6 7">
    <name type="scientific">Mycobacterium scrofulaceum</name>
    <dbReference type="NCBI Taxonomy" id="1783"/>
    <lineage>
        <taxon>Bacteria</taxon>
        <taxon>Bacillati</taxon>
        <taxon>Actinomycetota</taxon>
        <taxon>Actinomycetes</taxon>
        <taxon>Mycobacteriales</taxon>
        <taxon>Mycobacteriaceae</taxon>
        <taxon>Mycobacterium</taxon>
    </lineage>
</organism>
<comment type="caution">
    <text evidence="6">The sequence shown here is derived from an EMBL/GenBank/DDBJ whole genome shotgun (WGS) entry which is preliminary data.</text>
</comment>
<dbReference type="PIRSF" id="PIRSF006181">
    <property type="entry name" value="EbsC_YbaK"/>
    <property type="match status" value="1"/>
</dbReference>
<accession>A0A1A2V8B5</accession>
<dbReference type="GO" id="GO:0016829">
    <property type="term" value="F:lyase activity"/>
    <property type="evidence" value="ECO:0007669"/>
    <property type="project" value="UniProtKB-KW"/>
</dbReference>
<dbReference type="GO" id="GO:0002161">
    <property type="term" value="F:aminoacyl-tRNA deacylase activity"/>
    <property type="evidence" value="ECO:0007669"/>
    <property type="project" value="InterPro"/>
</dbReference>
<dbReference type="InterPro" id="IPR036754">
    <property type="entry name" value="YbaK/aa-tRNA-synt-asso_dom_sf"/>
</dbReference>
<dbReference type="EC" id="4.2.-.-" evidence="4"/>
<dbReference type="CDD" id="cd00002">
    <property type="entry name" value="YbaK_deacylase"/>
    <property type="match status" value="1"/>
</dbReference>
<keyword evidence="3 4" id="KW-0456">Lyase</keyword>
<comment type="similarity">
    <text evidence="1 4">Belongs to the prolyl-tRNA editing family. YbaK/EbsC subfamily.</text>
</comment>
<evidence type="ECO:0000256" key="1">
    <source>
        <dbReference type="ARBA" id="ARBA00009798"/>
    </source>
</evidence>
<evidence type="ECO:0000259" key="5">
    <source>
        <dbReference type="Pfam" id="PF04073"/>
    </source>
</evidence>
<feature type="domain" description="YbaK/aminoacyl-tRNA synthetase-associated" evidence="5">
    <location>
        <begin position="40"/>
        <end position="151"/>
    </location>
</feature>
<evidence type="ECO:0000313" key="7">
    <source>
        <dbReference type="Proteomes" id="UP000092207"/>
    </source>
</evidence>
<sequence length="161" mass="16753">MARAATPALAALAKAGVPHEVVTFEHDPRERAFGDEAVRTLAERGIAPEQIFKTLVIAVPGGLAVAILPVPQRLSLKAAAAALGVAKAGMAEPAAAERATGYVLGAVSPFGQRKRLPTVVDSSALGWERIYCSAGRRGWDVGVSPHDLIRLTNAVTADIRG</sequence>
<dbReference type="RefSeq" id="WP_067307716.1">
    <property type="nucleotide sequence ID" value="NZ_LZJY01000283.1"/>
</dbReference>
<evidence type="ECO:0000313" key="6">
    <source>
        <dbReference type="EMBL" id="OBH96875.1"/>
    </source>
</evidence>
<dbReference type="AlphaFoldDB" id="A0A1A2V8B5"/>
<gene>
    <name evidence="6" type="ORF">A5679_21000</name>
</gene>
<evidence type="ECO:0000256" key="2">
    <source>
        <dbReference type="ARBA" id="ARBA00022917"/>
    </source>
</evidence>
<dbReference type="PANTHER" id="PTHR30411">
    <property type="entry name" value="CYTOPLASMIC PROTEIN"/>
    <property type="match status" value="1"/>
</dbReference>
<dbReference type="Proteomes" id="UP000092207">
    <property type="component" value="Unassembled WGS sequence"/>
</dbReference>
<dbReference type="GO" id="GO:0006412">
    <property type="term" value="P:translation"/>
    <property type="evidence" value="ECO:0007669"/>
    <property type="project" value="UniProtKB-KW"/>
</dbReference>
<protein>
    <recommendedName>
        <fullName evidence="4">Cys-tRNA(Pro)/Cys-tRNA(Cys) deacylase</fullName>
        <ecNumber evidence="4">4.2.-.-</ecNumber>
    </recommendedName>
</protein>
<keyword evidence="2 4" id="KW-0648">Protein biosynthesis</keyword>
<dbReference type="InterPro" id="IPR004369">
    <property type="entry name" value="Prolyl-tRNA_editing_YbaK/EbsC"/>
</dbReference>
<dbReference type="EMBL" id="LZJY01000283">
    <property type="protein sequence ID" value="OBH96875.1"/>
    <property type="molecule type" value="Genomic_DNA"/>
</dbReference>